<evidence type="ECO:0000259" key="1">
    <source>
        <dbReference type="Pfam" id="PF01979"/>
    </source>
</evidence>
<proteinExistence type="predicted"/>
<evidence type="ECO:0000313" key="2">
    <source>
        <dbReference type="EMBL" id="MFD2239330.1"/>
    </source>
</evidence>
<dbReference type="CDD" id="cd01299">
    <property type="entry name" value="Met_dep_hydrolase_A"/>
    <property type="match status" value="1"/>
</dbReference>
<gene>
    <name evidence="2" type="ORF">ACFSKQ_17925</name>
</gene>
<dbReference type="PANTHER" id="PTHR43135">
    <property type="entry name" value="ALPHA-D-RIBOSE 1-METHYLPHOSPHONATE 5-TRIPHOSPHATE DIPHOSPHATASE"/>
    <property type="match status" value="1"/>
</dbReference>
<dbReference type="InterPro" id="IPR057744">
    <property type="entry name" value="OTAase-like"/>
</dbReference>
<dbReference type="EMBL" id="JBHUIJ010000028">
    <property type="protein sequence ID" value="MFD2239330.1"/>
    <property type="molecule type" value="Genomic_DNA"/>
</dbReference>
<dbReference type="SUPFAM" id="SSF51556">
    <property type="entry name" value="Metallo-dependent hydrolases"/>
    <property type="match status" value="1"/>
</dbReference>
<dbReference type="InterPro" id="IPR006680">
    <property type="entry name" value="Amidohydro-rel"/>
</dbReference>
<dbReference type="Gene3D" id="2.30.40.10">
    <property type="entry name" value="Urease, subunit C, domain 1"/>
    <property type="match status" value="1"/>
</dbReference>
<dbReference type="InterPro" id="IPR051781">
    <property type="entry name" value="Metallo-dep_Hydrolase"/>
</dbReference>
<comment type="caution">
    <text evidence="2">The sequence shown here is derived from an EMBL/GenBank/DDBJ whole genome shotgun (WGS) entry which is preliminary data.</text>
</comment>
<dbReference type="RefSeq" id="WP_245195615.1">
    <property type="nucleotide sequence ID" value="NZ_CP072611.1"/>
</dbReference>
<accession>A0ABW5CQI9</accession>
<dbReference type="Proteomes" id="UP001597371">
    <property type="component" value="Unassembled WGS sequence"/>
</dbReference>
<dbReference type="PANTHER" id="PTHR43135:SF3">
    <property type="entry name" value="ALPHA-D-RIBOSE 1-METHYLPHOSPHONATE 5-TRIPHOSPHATE DIPHOSPHATASE"/>
    <property type="match status" value="1"/>
</dbReference>
<protein>
    <submittedName>
        <fullName evidence="2">Amidohydrolase family protein</fullName>
    </submittedName>
</protein>
<dbReference type="SUPFAM" id="SSF51338">
    <property type="entry name" value="Composite domain of metallo-dependent hydrolases"/>
    <property type="match status" value="2"/>
</dbReference>
<evidence type="ECO:0000313" key="3">
    <source>
        <dbReference type="Proteomes" id="UP001597371"/>
    </source>
</evidence>
<feature type="domain" description="Amidohydrolase-related" evidence="1">
    <location>
        <begin position="67"/>
        <end position="410"/>
    </location>
</feature>
<reference evidence="3" key="1">
    <citation type="journal article" date="2019" name="Int. J. Syst. Evol. Microbiol.">
        <title>The Global Catalogue of Microorganisms (GCM) 10K type strain sequencing project: providing services to taxonomists for standard genome sequencing and annotation.</title>
        <authorList>
            <consortium name="The Broad Institute Genomics Platform"/>
            <consortium name="The Broad Institute Genome Sequencing Center for Infectious Disease"/>
            <person name="Wu L."/>
            <person name="Ma J."/>
        </authorList>
    </citation>
    <scope>NUCLEOTIDE SEQUENCE [LARGE SCALE GENOMIC DNA]</scope>
    <source>
        <strain evidence="3">ZS-35-S2</strain>
    </source>
</reference>
<dbReference type="Pfam" id="PF01979">
    <property type="entry name" value="Amidohydro_1"/>
    <property type="match status" value="1"/>
</dbReference>
<dbReference type="Gene3D" id="3.20.20.140">
    <property type="entry name" value="Metal-dependent hydrolases"/>
    <property type="match status" value="1"/>
</dbReference>
<keyword evidence="3" id="KW-1185">Reference proteome</keyword>
<sequence length="424" mass="45619">MRLPPAGKQRETSPVQYLFSNFEMLDPERGHALGGHQILVEDGLIREVCEGSIRAPNAAAVDCGGRTLMPGLIDCHVHAVLSEVSIRQMENVPLTLMTAQAMVSLKAMLDRGFTSVRDTGGADWGLRTAVEEGLIAGPRLFVAGRAIGPTGGHSDSRRRTDAATRCPCCDALSFSMGLADGVSEVRKTVREEMRQGCDHVKIMMSGGVASPYDPLDSLQFSPGEVAAAVEEAHAFGRYVCAHAYSPEAITRAAHAGVRTIEHGNLIDEAAAALMAERGMFLVANLVAYYAMKERAAEYGMSGEMLEKNDLVIEGGLRSLEICKRAGVPVAYGSDLLGQLQVDQSREFRLRAEVLEPIDVLRAATTVGARVLRQEGKLGCLAPGAHADLILVDGDPLRDLDLLAHQGRHMPLIMKGGRLHKNTLH</sequence>
<name>A0ABW5CQI9_9HYPH</name>
<dbReference type="InterPro" id="IPR032466">
    <property type="entry name" value="Metal_Hydrolase"/>
</dbReference>
<organism evidence="2 3">
    <name type="scientific">Aureimonas populi</name>
    <dbReference type="NCBI Taxonomy" id="1701758"/>
    <lineage>
        <taxon>Bacteria</taxon>
        <taxon>Pseudomonadati</taxon>
        <taxon>Pseudomonadota</taxon>
        <taxon>Alphaproteobacteria</taxon>
        <taxon>Hyphomicrobiales</taxon>
        <taxon>Aurantimonadaceae</taxon>
        <taxon>Aureimonas</taxon>
    </lineage>
</organism>
<dbReference type="InterPro" id="IPR011059">
    <property type="entry name" value="Metal-dep_hydrolase_composite"/>
</dbReference>